<feature type="non-terminal residue" evidence="1">
    <location>
        <position position="1"/>
    </location>
</feature>
<keyword evidence="2" id="KW-1185">Reference proteome</keyword>
<dbReference type="EMBL" id="CP045904">
    <property type="protein sequence ID" value="QQP36176.1"/>
    <property type="molecule type" value="Genomic_DNA"/>
</dbReference>
<reference evidence="2" key="1">
    <citation type="submission" date="2021-01" db="EMBL/GenBank/DDBJ databases">
        <title>Caligus Genome Assembly.</title>
        <authorList>
            <person name="Gallardo-Escarate C."/>
        </authorList>
    </citation>
    <scope>NUCLEOTIDE SEQUENCE [LARGE SCALE GENOMIC DNA]</scope>
</reference>
<gene>
    <name evidence="1" type="ORF">FKW44_021188</name>
</gene>
<evidence type="ECO:0000313" key="1">
    <source>
        <dbReference type="EMBL" id="QQP36176.1"/>
    </source>
</evidence>
<sequence>QQQWRSNIRITFSYSHYLLPTQTSHLDNSVSSSSSMAESLPQDLDTLTDLVDFDDSYSMVSYLCNEED</sequence>
<name>A0A7T8JVY6_CALRO</name>
<dbReference type="Proteomes" id="UP000595437">
    <property type="component" value="Chromosome 15"/>
</dbReference>
<organism evidence="1 2">
    <name type="scientific">Caligus rogercresseyi</name>
    <name type="common">Sea louse</name>
    <dbReference type="NCBI Taxonomy" id="217165"/>
    <lineage>
        <taxon>Eukaryota</taxon>
        <taxon>Metazoa</taxon>
        <taxon>Ecdysozoa</taxon>
        <taxon>Arthropoda</taxon>
        <taxon>Crustacea</taxon>
        <taxon>Multicrustacea</taxon>
        <taxon>Hexanauplia</taxon>
        <taxon>Copepoda</taxon>
        <taxon>Siphonostomatoida</taxon>
        <taxon>Caligidae</taxon>
        <taxon>Caligus</taxon>
    </lineage>
</organism>
<dbReference type="AlphaFoldDB" id="A0A7T8JVY6"/>
<proteinExistence type="predicted"/>
<accession>A0A7T8JVY6</accession>
<evidence type="ECO:0000313" key="2">
    <source>
        <dbReference type="Proteomes" id="UP000595437"/>
    </source>
</evidence>
<protein>
    <submittedName>
        <fullName evidence="1">Uncharacterized protein</fullName>
    </submittedName>
</protein>